<feature type="transmembrane region" description="Helical" evidence="13">
    <location>
        <begin position="194"/>
        <end position="219"/>
    </location>
</feature>
<comment type="caution">
    <text evidence="15">The sequence shown here is derived from an EMBL/GenBank/DDBJ whole genome shotgun (WGS) entry which is preliminary data.</text>
</comment>
<keyword evidence="11 13" id="KW-0472">Membrane</keyword>
<name>A0A4R3JRZ8_9FIRM</name>
<dbReference type="InterPro" id="IPR048279">
    <property type="entry name" value="MdtK-like"/>
</dbReference>
<evidence type="ECO:0000256" key="11">
    <source>
        <dbReference type="ARBA" id="ARBA00023136"/>
    </source>
</evidence>
<feature type="transmembrane region" description="Helical" evidence="13">
    <location>
        <begin position="364"/>
        <end position="386"/>
    </location>
</feature>
<evidence type="ECO:0000313" key="14">
    <source>
        <dbReference type="EMBL" id="GBU05284.1"/>
    </source>
</evidence>
<feature type="transmembrane region" description="Helical" evidence="13">
    <location>
        <begin position="165"/>
        <end position="188"/>
    </location>
</feature>
<comment type="subcellular location">
    <subcellularLocation>
        <location evidence="2">Cell membrane</location>
        <topology evidence="2">Multi-pass membrane protein</topology>
    </subcellularLocation>
</comment>
<feature type="transmembrane region" description="Helical" evidence="13">
    <location>
        <begin position="287"/>
        <end position="309"/>
    </location>
</feature>
<feature type="transmembrane region" description="Helical" evidence="13">
    <location>
        <begin position="240"/>
        <end position="267"/>
    </location>
</feature>
<keyword evidence="10" id="KW-0406">Ion transport</keyword>
<reference evidence="15 16" key="2">
    <citation type="submission" date="2019-03" db="EMBL/GenBank/DDBJ databases">
        <title>Genomic Encyclopedia of Type Strains, Phase IV (KMG-IV): sequencing the most valuable type-strain genomes for metagenomic binning, comparative biology and taxonomic classification.</title>
        <authorList>
            <person name="Goeker M."/>
        </authorList>
    </citation>
    <scope>NUCLEOTIDE SEQUENCE [LARGE SCALE GENOMIC DNA]</scope>
    <source>
        <strain evidence="15 16">DSM 103426</strain>
    </source>
</reference>
<evidence type="ECO:0000313" key="16">
    <source>
        <dbReference type="Proteomes" id="UP000294613"/>
    </source>
</evidence>
<dbReference type="Proteomes" id="UP000294613">
    <property type="component" value="Unassembled WGS sequence"/>
</dbReference>
<keyword evidence="6" id="KW-0050">Antiport</keyword>
<feature type="transmembrane region" description="Helical" evidence="13">
    <location>
        <begin position="135"/>
        <end position="153"/>
    </location>
</feature>
<evidence type="ECO:0000256" key="1">
    <source>
        <dbReference type="ARBA" id="ARBA00003408"/>
    </source>
</evidence>
<dbReference type="PIRSF" id="PIRSF006603">
    <property type="entry name" value="DinF"/>
    <property type="match status" value="1"/>
</dbReference>
<evidence type="ECO:0000256" key="13">
    <source>
        <dbReference type="SAM" id="Phobius"/>
    </source>
</evidence>
<dbReference type="AlphaFoldDB" id="A0A4R3JRZ8"/>
<evidence type="ECO:0000256" key="8">
    <source>
        <dbReference type="ARBA" id="ARBA00022692"/>
    </source>
</evidence>
<dbReference type="Pfam" id="PF01554">
    <property type="entry name" value="MatE"/>
    <property type="match status" value="2"/>
</dbReference>
<keyword evidence="8 13" id="KW-0812">Transmembrane</keyword>
<evidence type="ECO:0000313" key="15">
    <source>
        <dbReference type="EMBL" id="TCS69928.1"/>
    </source>
</evidence>
<sequence length="455" mass="48864">MKKSVNLLEGSIFPSLTKLALPIMATSLVQMAYNMTDMIWIGRISSDAVAAVGAAGMYMWLANGLATLAKMGGQVKVAHAIGAKDYEEATVFTKSALQLGILFGIIYGLAAVLFARPLISFFHLNSPQVIADARIYLQVTCGGVIFSFLNQIFTGIMTAMGNSRISFMATAVGLLINIVLDPLLIFGAGPIPKMGVLGAAVATVLAQTVVTAMFMWAAFHEETVFQKVRILSGIHREHMLLLIKIGLPSAVQSMIFTGISMIIARLIAGFGDSAVAVQKVGSQIESISWMTAEGFAAAVNSFVAQNYGADNIKRVKKGYRIAMGVVTVWGIFCTILLIGCPEVIFRIFIPDDKILPMGVDYLRILGYSQLFMCAEITTGGAFAGLGKTLPPSIVSVILTTARIPMAMLLTATALGLNGIWWSITISSILKGICLLVGFLIYMKRLKPRKTLLESQ</sequence>
<feature type="transmembrane region" description="Helical" evidence="13">
    <location>
        <begin position="393"/>
        <end position="413"/>
    </location>
</feature>
<accession>A0A4R3JRZ8</accession>
<evidence type="ECO:0000256" key="7">
    <source>
        <dbReference type="ARBA" id="ARBA00022475"/>
    </source>
</evidence>
<feature type="transmembrane region" description="Helical" evidence="13">
    <location>
        <begin position="39"/>
        <end position="61"/>
    </location>
</feature>
<dbReference type="NCBIfam" id="TIGR00797">
    <property type="entry name" value="matE"/>
    <property type="match status" value="1"/>
</dbReference>
<evidence type="ECO:0000256" key="9">
    <source>
        <dbReference type="ARBA" id="ARBA00022989"/>
    </source>
</evidence>
<feature type="transmembrane region" description="Helical" evidence="13">
    <location>
        <begin position="96"/>
        <end position="115"/>
    </location>
</feature>
<proteinExistence type="inferred from homology"/>
<organism evidence="15 16">
    <name type="scientific">Faecalimonas umbilicata</name>
    <dbReference type="NCBI Taxonomy" id="1912855"/>
    <lineage>
        <taxon>Bacteria</taxon>
        <taxon>Bacillati</taxon>
        <taxon>Bacillota</taxon>
        <taxon>Clostridia</taxon>
        <taxon>Lachnospirales</taxon>
        <taxon>Lachnospiraceae</taxon>
        <taxon>Faecalimonas</taxon>
    </lineage>
</organism>
<dbReference type="InterPro" id="IPR002528">
    <property type="entry name" value="MATE_fam"/>
</dbReference>
<dbReference type="Proteomes" id="UP000702954">
    <property type="component" value="Unassembled WGS sequence"/>
</dbReference>
<keyword evidence="17" id="KW-1185">Reference proteome</keyword>
<evidence type="ECO:0000256" key="6">
    <source>
        <dbReference type="ARBA" id="ARBA00022449"/>
    </source>
</evidence>
<evidence type="ECO:0000256" key="12">
    <source>
        <dbReference type="ARBA" id="ARBA00031636"/>
    </source>
</evidence>
<evidence type="ECO:0000256" key="10">
    <source>
        <dbReference type="ARBA" id="ARBA00023065"/>
    </source>
</evidence>
<dbReference type="GO" id="GO:0006811">
    <property type="term" value="P:monoatomic ion transport"/>
    <property type="evidence" value="ECO:0007669"/>
    <property type="project" value="UniProtKB-KW"/>
</dbReference>
<dbReference type="CDD" id="cd13140">
    <property type="entry name" value="MATE_like_1"/>
    <property type="match status" value="1"/>
</dbReference>
<gene>
    <name evidence="15" type="ORF">EDD74_10298</name>
    <name evidence="14" type="ORF">FAEUMB_18250</name>
</gene>
<evidence type="ECO:0000256" key="3">
    <source>
        <dbReference type="ARBA" id="ARBA00010199"/>
    </source>
</evidence>
<feature type="transmembrane region" description="Helical" evidence="13">
    <location>
        <begin position="321"/>
        <end position="344"/>
    </location>
</feature>
<dbReference type="PANTHER" id="PTHR43298">
    <property type="entry name" value="MULTIDRUG RESISTANCE PROTEIN NORM-RELATED"/>
    <property type="match status" value="1"/>
</dbReference>
<feature type="transmembrane region" description="Helical" evidence="13">
    <location>
        <begin position="12"/>
        <end position="33"/>
    </location>
</feature>
<keyword evidence="5" id="KW-0813">Transport</keyword>
<evidence type="ECO:0000256" key="4">
    <source>
        <dbReference type="ARBA" id="ARBA00020268"/>
    </source>
</evidence>
<reference evidence="14 17" key="1">
    <citation type="journal article" date="2018" name="Int. J. Syst. Evol. Microbiol.">
        <title>Draft Genome Sequence of Faecalimonas umbilicata JCM 30896T, an Acetate-Producing Bacterium Isolated from Human Feces.</title>
        <authorList>
            <person name="Sakamoto M."/>
            <person name="Ikeyama N."/>
            <person name="Yuki M."/>
            <person name="Ohkuma M."/>
        </authorList>
    </citation>
    <scope>NUCLEOTIDE SEQUENCE [LARGE SCALE GENOMIC DNA]</scope>
    <source>
        <strain evidence="14 17">EGH7</strain>
    </source>
</reference>
<evidence type="ECO:0000256" key="5">
    <source>
        <dbReference type="ARBA" id="ARBA00022448"/>
    </source>
</evidence>
<dbReference type="InterPro" id="IPR050222">
    <property type="entry name" value="MATE_MdtK"/>
</dbReference>
<dbReference type="GO" id="GO:0015297">
    <property type="term" value="F:antiporter activity"/>
    <property type="evidence" value="ECO:0007669"/>
    <property type="project" value="UniProtKB-KW"/>
</dbReference>
<keyword evidence="7" id="KW-1003">Cell membrane</keyword>
<dbReference type="EMBL" id="SLZV01000002">
    <property type="protein sequence ID" value="TCS69928.1"/>
    <property type="molecule type" value="Genomic_DNA"/>
</dbReference>
<dbReference type="GO" id="GO:0005886">
    <property type="term" value="C:plasma membrane"/>
    <property type="evidence" value="ECO:0007669"/>
    <property type="project" value="UniProtKB-SubCell"/>
</dbReference>
<protein>
    <recommendedName>
        <fullName evidence="4">Probable multidrug resistance protein NorM</fullName>
    </recommendedName>
    <alternativeName>
        <fullName evidence="12">Multidrug-efflux transporter</fullName>
    </alternativeName>
</protein>
<feature type="transmembrane region" description="Helical" evidence="13">
    <location>
        <begin position="419"/>
        <end position="441"/>
    </location>
</feature>
<dbReference type="RefSeq" id="WP_116441758.1">
    <property type="nucleotide sequence ID" value="NZ_BHEO01000008.1"/>
</dbReference>
<dbReference type="EMBL" id="BHEO01000008">
    <property type="protein sequence ID" value="GBU05284.1"/>
    <property type="molecule type" value="Genomic_DNA"/>
</dbReference>
<comment type="similarity">
    <text evidence="3">Belongs to the multi antimicrobial extrusion (MATE) (TC 2.A.66.1) family.</text>
</comment>
<evidence type="ECO:0000256" key="2">
    <source>
        <dbReference type="ARBA" id="ARBA00004651"/>
    </source>
</evidence>
<comment type="function">
    <text evidence="1">Multidrug efflux pump.</text>
</comment>
<dbReference type="PANTHER" id="PTHR43298:SF2">
    <property type="entry name" value="FMN_FAD EXPORTER YEEO-RELATED"/>
    <property type="match status" value="1"/>
</dbReference>
<evidence type="ECO:0000313" key="17">
    <source>
        <dbReference type="Proteomes" id="UP000702954"/>
    </source>
</evidence>
<keyword evidence="9 13" id="KW-1133">Transmembrane helix</keyword>
<dbReference type="GO" id="GO:0042910">
    <property type="term" value="F:xenobiotic transmembrane transporter activity"/>
    <property type="evidence" value="ECO:0007669"/>
    <property type="project" value="InterPro"/>
</dbReference>